<keyword evidence="3" id="KW-0805">Transcription regulation</keyword>
<feature type="compositionally biased region" description="Polar residues" evidence="6">
    <location>
        <begin position="20"/>
        <end position="35"/>
    </location>
</feature>
<feature type="compositionally biased region" description="Polar residues" evidence="6">
    <location>
        <begin position="565"/>
        <end position="582"/>
    </location>
</feature>
<feature type="region of interest" description="Disordered" evidence="6">
    <location>
        <begin position="474"/>
        <end position="607"/>
    </location>
</feature>
<dbReference type="EMBL" id="VIBQ01000013">
    <property type="protein sequence ID" value="KAB8346142.1"/>
    <property type="molecule type" value="Genomic_DNA"/>
</dbReference>
<feature type="region of interest" description="Disordered" evidence="6">
    <location>
        <begin position="715"/>
        <end position="749"/>
    </location>
</feature>
<feature type="compositionally biased region" description="Acidic residues" evidence="6">
    <location>
        <begin position="488"/>
        <end position="500"/>
    </location>
</feature>
<name>A0A5N6KUQ5_9ROSI</name>
<evidence type="ECO:0000256" key="1">
    <source>
        <dbReference type="ARBA" id="ARBA00004123"/>
    </source>
</evidence>
<protein>
    <submittedName>
        <fullName evidence="7">Uncharacterized protein</fullName>
    </submittedName>
</protein>
<sequence length="826" mass="93284">MAAQMALTRYVVPPLLKLSTLPTRLSPQTATPSSADKNDVMAENKEKARAVMAAGLRGGSGTPNPPKHASSKSPTDPSDAAEDSTQSRKRSRSGSRKPAPSDETSSSLQPSLKDLYLDQYTTRDQLAFSAMDAEDRRLKAIVDTLSAQKQAMHEFSIRTTEDARRNPPRLKYPGQRKRFADRKTRELRVSRQDRIQQAEQLEELVPIRLDLEFEKLRLRDTFTWNLHDRTVPPEILAQGLIEDFRVPPEAAHALTDQVYHNIVDQITDYHPHIFIEEEPLDPHLPYSAYKNDEMRIKIALNITIGQHTLVDNFDWDINNPHNDPEEFARIMALELSLSGEFTTAITHSIREQCQLFSKSLYVSNHQFDGRPIDDTEIQENMLPTPISSSFRPFQQAKDYNPVFYELNDADLERQELVFSREQRQQKRSGNNRRGGPQMPALKDRLKTWRTMVVSSVIPGAAETVETSGLLRISRSSGKRKAWNRGDDSDVSESDEEDDGVDSPARALQGTSRTRGMRGAASAAQVAMRQSLNTRSQTPEHILHHHETRSLPRKYGGYEIREDSNGEPTSFMAPNQSPSPFQRPSSATAAAATTPGSSNAGVSYMPSPPNFPRSMVQYDWQSQHNQHPRLMQGLYERMMQKGSPPPRGPFGGSPWTHQLPHENPQHYTSHPQHLDSASSPLRHDSLLQQFLHSNASHSEAPKYLPQARMSTAFTPVTTRKDSPSPSFHQFAPSARASRTKDTPVPPTPPSWLTDSLPALQSEFKQDSFGPQMRWSDKFQQWQPRIRCNDCPGTLYNTDQADPTKNFRVHLANMKHIQNRNERLARGG</sequence>
<feature type="compositionally biased region" description="Low complexity" evidence="6">
    <location>
        <begin position="583"/>
        <end position="600"/>
    </location>
</feature>
<feature type="compositionally biased region" description="Polar residues" evidence="6">
    <location>
        <begin position="715"/>
        <end position="726"/>
    </location>
</feature>
<comment type="similarity">
    <text evidence="2">Belongs to the SNF5 family.</text>
</comment>
<keyword evidence="4" id="KW-0804">Transcription</keyword>
<dbReference type="OrthoDB" id="515064at2759"/>
<evidence type="ECO:0000256" key="3">
    <source>
        <dbReference type="ARBA" id="ARBA00023015"/>
    </source>
</evidence>
<gene>
    <name evidence="7" type="ORF">FH972_023188</name>
</gene>
<dbReference type="Pfam" id="PF04855">
    <property type="entry name" value="SNF5"/>
    <property type="match status" value="1"/>
</dbReference>
<dbReference type="InterPro" id="IPR006939">
    <property type="entry name" value="SNF5"/>
</dbReference>
<evidence type="ECO:0000313" key="7">
    <source>
        <dbReference type="EMBL" id="KAB8346142.1"/>
    </source>
</evidence>
<evidence type="ECO:0000256" key="2">
    <source>
        <dbReference type="ARBA" id="ARBA00010239"/>
    </source>
</evidence>
<evidence type="ECO:0000256" key="6">
    <source>
        <dbReference type="SAM" id="MobiDB-lite"/>
    </source>
</evidence>
<comment type="subcellular location">
    <subcellularLocation>
        <location evidence="1">Nucleus</location>
    </subcellularLocation>
</comment>
<feature type="region of interest" description="Disordered" evidence="6">
    <location>
        <begin position="159"/>
        <end position="185"/>
    </location>
</feature>
<comment type="caution">
    <text evidence="7">The sequence shown here is derived from an EMBL/GenBank/DDBJ whole genome shotgun (WGS) entry which is preliminary data.</text>
</comment>
<dbReference type="Proteomes" id="UP000327013">
    <property type="component" value="Unassembled WGS sequence"/>
</dbReference>
<feature type="region of interest" description="Disordered" evidence="6">
    <location>
        <begin position="19"/>
        <end position="111"/>
    </location>
</feature>
<feature type="compositionally biased region" description="Polar residues" evidence="6">
    <location>
        <begin position="664"/>
        <end position="677"/>
    </location>
</feature>
<evidence type="ECO:0000256" key="5">
    <source>
        <dbReference type="ARBA" id="ARBA00023242"/>
    </source>
</evidence>
<reference evidence="7 8" key="1">
    <citation type="submission" date="2019-06" db="EMBL/GenBank/DDBJ databases">
        <title>A chromosomal-level reference genome of Carpinus fangiana (Coryloideae, Betulaceae).</title>
        <authorList>
            <person name="Yang X."/>
            <person name="Wang Z."/>
            <person name="Zhang L."/>
            <person name="Hao G."/>
            <person name="Liu J."/>
            <person name="Yang Y."/>
        </authorList>
    </citation>
    <scope>NUCLEOTIDE SEQUENCE [LARGE SCALE GENOMIC DNA]</scope>
    <source>
        <strain evidence="7">Cfa_2016G</strain>
        <tissue evidence="7">Leaf</tissue>
    </source>
</reference>
<dbReference type="GO" id="GO:0000228">
    <property type="term" value="C:nuclear chromosome"/>
    <property type="evidence" value="ECO:0007669"/>
    <property type="project" value="InterPro"/>
</dbReference>
<dbReference type="GO" id="GO:0006338">
    <property type="term" value="P:chromatin remodeling"/>
    <property type="evidence" value="ECO:0007669"/>
    <property type="project" value="InterPro"/>
</dbReference>
<evidence type="ECO:0000313" key="8">
    <source>
        <dbReference type="Proteomes" id="UP000327013"/>
    </source>
</evidence>
<feature type="region of interest" description="Disordered" evidence="6">
    <location>
        <begin position="639"/>
        <end position="677"/>
    </location>
</feature>
<evidence type="ECO:0000256" key="4">
    <source>
        <dbReference type="ARBA" id="ARBA00023163"/>
    </source>
</evidence>
<keyword evidence="5" id="KW-0539">Nucleus</keyword>
<organism evidence="7 8">
    <name type="scientific">Carpinus fangiana</name>
    <dbReference type="NCBI Taxonomy" id="176857"/>
    <lineage>
        <taxon>Eukaryota</taxon>
        <taxon>Viridiplantae</taxon>
        <taxon>Streptophyta</taxon>
        <taxon>Embryophyta</taxon>
        <taxon>Tracheophyta</taxon>
        <taxon>Spermatophyta</taxon>
        <taxon>Magnoliopsida</taxon>
        <taxon>eudicotyledons</taxon>
        <taxon>Gunneridae</taxon>
        <taxon>Pentapetalae</taxon>
        <taxon>rosids</taxon>
        <taxon>fabids</taxon>
        <taxon>Fagales</taxon>
        <taxon>Betulaceae</taxon>
        <taxon>Carpinus</taxon>
    </lineage>
</organism>
<dbReference type="PANTHER" id="PTHR10019">
    <property type="entry name" value="SNF5"/>
    <property type="match status" value="1"/>
</dbReference>
<dbReference type="AlphaFoldDB" id="A0A5N6KUQ5"/>
<feature type="region of interest" description="Disordered" evidence="6">
    <location>
        <begin position="420"/>
        <end position="440"/>
    </location>
</feature>
<feature type="compositionally biased region" description="Basic and acidic residues" evidence="6">
    <location>
        <begin position="36"/>
        <end position="49"/>
    </location>
</feature>
<proteinExistence type="inferred from homology"/>
<accession>A0A5N6KUQ5</accession>
<keyword evidence="8" id="KW-1185">Reference proteome</keyword>
<feature type="compositionally biased region" description="Polar residues" evidence="6">
    <location>
        <begin position="527"/>
        <end position="538"/>
    </location>
</feature>